<keyword evidence="3 10" id="KW-0813">Transport</keyword>
<feature type="transmembrane region" description="Helical" evidence="10">
    <location>
        <begin position="468"/>
        <end position="488"/>
    </location>
</feature>
<keyword evidence="5 10" id="KW-0812">Transmembrane</keyword>
<sequence>MVWSYIRGSLNFYRIHLLAFIFLPLFGATILWASNGKFPVKFVDSLYICISAATGTGLVTLDLSSLTVWQQVILTILELIGNQTFVSWVVVLVRRWYFLRNLRHIVAAELERKHTIIDDENIPPTLRHIRETLARLKKEKDLRGTHAPASSQGTGGTSTRRSSQNRDNRSGLRTDMVRRLDIAPHLIDPMGSEAHRIAADRHAEATGIDVLSSSASRRSLHSTGPPIPPPIPVRSEDDFGGFPGPQEILSRLTRKLAPKLQRRLKRTLTVPRTETLIPRDGDDRSAQGEGRVKRVPYLSFSATVKRNSSFYGLTAENIEELGGVEYRALCSLSWIIPVYYFGLLGISFIVTAPYMSLPKWQVNFHPPLQHRDINAVWFSAFQIIGAWANTGMSLVDQNMVPFQTAYPMVIFLVICVLAGNTALPIFLRLFIWLLTKLPGRSRTKQSLHFLLDHPRRCTIYLFPARQTWLLFATIMILNGTNLFFYLILDIGNPATESLPFGVKFIDALLDAAACRNAGYQPIPMSSLMPAVQVLSVIMMYIAIFPIAMSVRATNVYEEKSLMIYESDSGEDELDDDAHWNVPSESRVAIWGRYLLRHTRRQLSFDMWWLAVSLFLVCIIERSNLTDPSKISYFNIFALIFELVSAYGTVGLSLGIPGLNYSLSGGMHTLSKLVICAVMLRGRHRGLPVALDRAVLMPSEFLVIKSENQPHRGPTNEKDARDDGQSPRFPQTLHNPDELAAQMRLRTRTISLVVEERRDSTKDAKYPAWSPDRVPEESADSSLDGRDGGDRQA</sequence>
<dbReference type="GO" id="GO:0005886">
    <property type="term" value="C:plasma membrane"/>
    <property type="evidence" value="ECO:0007669"/>
    <property type="project" value="InterPro"/>
</dbReference>
<proteinExistence type="inferred from homology"/>
<feature type="compositionally biased region" description="Basic and acidic residues" evidence="11">
    <location>
        <begin position="164"/>
        <end position="175"/>
    </location>
</feature>
<comment type="similarity">
    <text evidence="2 10">Belongs to the TrkH potassium transport family.</text>
</comment>
<dbReference type="InterPro" id="IPR015958">
    <property type="entry name" value="Trk1_fungi"/>
</dbReference>
<keyword evidence="7 10" id="KW-1133">Transmembrane helix</keyword>
<dbReference type="Proteomes" id="UP000193067">
    <property type="component" value="Unassembled WGS sequence"/>
</dbReference>
<dbReference type="PANTHER" id="PTHR31064:SF30">
    <property type="entry name" value="HIGH-AFFINITY POTASSIUM TRANSPORT PROTEIN-RELATED"/>
    <property type="match status" value="1"/>
</dbReference>
<feature type="transmembrane region" description="Helical" evidence="10">
    <location>
        <begin position="12"/>
        <end position="33"/>
    </location>
</feature>
<evidence type="ECO:0000256" key="5">
    <source>
        <dbReference type="ARBA" id="ARBA00022692"/>
    </source>
</evidence>
<gene>
    <name evidence="12" type="ORF">PYCCODRAFT_1480885</name>
</gene>
<feature type="region of interest" description="Disordered" evidence="11">
    <location>
        <begin position="212"/>
        <end position="240"/>
    </location>
</feature>
<dbReference type="GO" id="GO:1990573">
    <property type="term" value="P:potassium ion import across plasma membrane"/>
    <property type="evidence" value="ECO:0007669"/>
    <property type="project" value="TreeGrafter"/>
</dbReference>
<evidence type="ECO:0000256" key="1">
    <source>
        <dbReference type="ARBA" id="ARBA00004141"/>
    </source>
</evidence>
<feature type="transmembrane region" description="Helical" evidence="10">
    <location>
        <begin position="72"/>
        <end position="93"/>
    </location>
</feature>
<keyword evidence="4 10" id="KW-0633">Potassium transport</keyword>
<dbReference type="STRING" id="1353009.A0A1Y2IA73"/>
<feature type="transmembrane region" description="Helical" evidence="10">
    <location>
        <begin position="631"/>
        <end position="654"/>
    </location>
</feature>
<dbReference type="EMBL" id="KZ084143">
    <property type="protein sequence ID" value="OSC98007.1"/>
    <property type="molecule type" value="Genomic_DNA"/>
</dbReference>
<evidence type="ECO:0000256" key="11">
    <source>
        <dbReference type="SAM" id="MobiDB-lite"/>
    </source>
</evidence>
<evidence type="ECO:0000256" key="4">
    <source>
        <dbReference type="ARBA" id="ARBA00022538"/>
    </source>
</evidence>
<feature type="region of interest" description="Disordered" evidence="11">
    <location>
        <begin position="750"/>
        <end position="792"/>
    </location>
</feature>
<dbReference type="InterPro" id="IPR004773">
    <property type="entry name" value="K/Na_transp_Trk1/HKT1"/>
</dbReference>
<keyword evidence="9 10" id="KW-0472">Membrane</keyword>
<reference evidence="12 13" key="1">
    <citation type="journal article" date="2015" name="Biotechnol. Biofuels">
        <title>Enhanced degradation of softwood versus hardwood by the white-rot fungus Pycnoporus coccineus.</title>
        <authorList>
            <person name="Couturier M."/>
            <person name="Navarro D."/>
            <person name="Chevret D."/>
            <person name="Henrissat B."/>
            <person name="Piumi F."/>
            <person name="Ruiz-Duenas F.J."/>
            <person name="Martinez A.T."/>
            <person name="Grigoriev I.V."/>
            <person name="Riley R."/>
            <person name="Lipzen A."/>
            <person name="Berrin J.G."/>
            <person name="Master E.R."/>
            <person name="Rosso M.N."/>
        </authorList>
    </citation>
    <scope>NUCLEOTIDE SEQUENCE [LARGE SCALE GENOMIC DNA]</scope>
    <source>
        <strain evidence="12 13">BRFM310</strain>
    </source>
</reference>
<dbReference type="InterPro" id="IPR051143">
    <property type="entry name" value="TrkH_K-transport"/>
</dbReference>
<evidence type="ECO:0000256" key="8">
    <source>
        <dbReference type="ARBA" id="ARBA00023065"/>
    </source>
</evidence>
<feature type="compositionally biased region" description="Basic and acidic residues" evidence="11">
    <location>
        <begin position="753"/>
        <end position="764"/>
    </location>
</feature>
<feature type="region of interest" description="Disordered" evidence="11">
    <location>
        <begin position="705"/>
        <end position="737"/>
    </location>
</feature>
<dbReference type="GO" id="GO:0140107">
    <property type="term" value="F:high-affinity potassium ion transmembrane transporter activity"/>
    <property type="evidence" value="ECO:0007669"/>
    <property type="project" value="TreeGrafter"/>
</dbReference>
<dbReference type="PIRSF" id="PIRSF002450">
    <property type="entry name" value="K+_transpter_TRK"/>
    <property type="match status" value="1"/>
</dbReference>
<comment type="subcellular location">
    <subcellularLocation>
        <location evidence="1">Membrane</location>
        <topology evidence="1">Multi-pass membrane protein</topology>
    </subcellularLocation>
</comment>
<keyword evidence="6 10" id="KW-0630">Potassium</keyword>
<dbReference type="PANTHER" id="PTHR31064">
    <property type="entry name" value="POTASSIUM TRANSPORT PROTEIN DDB_G0292412-RELATED"/>
    <property type="match status" value="1"/>
</dbReference>
<protein>
    <recommendedName>
        <fullName evidence="10">Potassium transport protein</fullName>
    </recommendedName>
</protein>
<feature type="compositionally biased region" description="Polar residues" evidence="11">
    <location>
        <begin position="148"/>
        <end position="162"/>
    </location>
</feature>
<evidence type="ECO:0000313" key="12">
    <source>
        <dbReference type="EMBL" id="OSC98007.1"/>
    </source>
</evidence>
<name>A0A1Y2IA73_TRAC3</name>
<dbReference type="Pfam" id="PF02386">
    <property type="entry name" value="TrkH"/>
    <property type="match status" value="1"/>
</dbReference>
<evidence type="ECO:0000256" key="10">
    <source>
        <dbReference type="PIRNR" id="PIRNR002450"/>
    </source>
</evidence>
<keyword evidence="13" id="KW-1185">Reference proteome</keyword>
<keyword evidence="8 10" id="KW-0406">Ion transport</keyword>
<evidence type="ECO:0000256" key="3">
    <source>
        <dbReference type="ARBA" id="ARBA00022448"/>
    </source>
</evidence>
<accession>A0A1Y2IA73</accession>
<feature type="transmembrane region" description="Helical" evidence="10">
    <location>
        <begin position="602"/>
        <end position="619"/>
    </location>
</feature>
<feature type="compositionally biased region" description="Basic and acidic residues" evidence="11">
    <location>
        <begin position="707"/>
        <end position="724"/>
    </location>
</feature>
<evidence type="ECO:0000256" key="6">
    <source>
        <dbReference type="ARBA" id="ARBA00022958"/>
    </source>
</evidence>
<organism evidence="12 13">
    <name type="scientific">Trametes coccinea (strain BRFM310)</name>
    <name type="common">Pycnoporus coccineus</name>
    <dbReference type="NCBI Taxonomy" id="1353009"/>
    <lineage>
        <taxon>Eukaryota</taxon>
        <taxon>Fungi</taxon>
        <taxon>Dikarya</taxon>
        <taxon>Basidiomycota</taxon>
        <taxon>Agaricomycotina</taxon>
        <taxon>Agaricomycetes</taxon>
        <taxon>Polyporales</taxon>
        <taxon>Polyporaceae</taxon>
        <taxon>Trametes</taxon>
    </lineage>
</organism>
<dbReference type="AlphaFoldDB" id="A0A1Y2IA73"/>
<dbReference type="OrthoDB" id="9999863at2759"/>
<evidence type="ECO:0000256" key="7">
    <source>
        <dbReference type="ARBA" id="ARBA00022989"/>
    </source>
</evidence>
<evidence type="ECO:0000256" key="2">
    <source>
        <dbReference type="ARBA" id="ARBA00009137"/>
    </source>
</evidence>
<evidence type="ECO:0000313" key="13">
    <source>
        <dbReference type="Proteomes" id="UP000193067"/>
    </source>
</evidence>
<feature type="transmembrane region" description="Helical" evidence="10">
    <location>
        <begin position="407"/>
        <end position="434"/>
    </location>
</feature>
<feature type="transmembrane region" description="Helical" evidence="10">
    <location>
        <begin position="334"/>
        <end position="355"/>
    </location>
</feature>
<dbReference type="InterPro" id="IPR003445">
    <property type="entry name" value="Cat_transpt"/>
</dbReference>
<feature type="region of interest" description="Disordered" evidence="11">
    <location>
        <begin position="140"/>
        <end position="175"/>
    </location>
</feature>
<evidence type="ECO:0000256" key="9">
    <source>
        <dbReference type="ARBA" id="ARBA00023136"/>
    </source>
</evidence>
<feature type="compositionally biased region" description="Basic and acidic residues" evidence="11">
    <location>
        <begin position="782"/>
        <end position="792"/>
    </location>
</feature>
<dbReference type="NCBIfam" id="TIGR00934">
    <property type="entry name" value="2a38euk"/>
    <property type="match status" value="1"/>
</dbReference>
<dbReference type="GO" id="GO:0030007">
    <property type="term" value="P:intracellular potassium ion homeostasis"/>
    <property type="evidence" value="ECO:0007669"/>
    <property type="project" value="UniProtKB-UniRule"/>
</dbReference>
<feature type="transmembrane region" description="Helical" evidence="10">
    <location>
        <begin position="530"/>
        <end position="550"/>
    </location>
</feature>